<keyword evidence="5" id="KW-0862">Zinc</keyword>
<feature type="region of interest" description="Disordered" evidence="9">
    <location>
        <begin position="437"/>
        <end position="488"/>
    </location>
</feature>
<feature type="compositionally biased region" description="Acidic residues" evidence="9">
    <location>
        <begin position="385"/>
        <end position="403"/>
    </location>
</feature>
<keyword evidence="1" id="KW-0343">GTPase activation</keyword>
<dbReference type="Gene3D" id="1.20.120.330">
    <property type="entry name" value="Nucleotidyltransferases domain 2"/>
    <property type="match status" value="1"/>
</dbReference>
<protein>
    <submittedName>
        <fullName evidence="12">ARF GTPase-activating protein GIT2 isoform X6</fullName>
    </submittedName>
</protein>
<dbReference type="PROSITE" id="PS50115">
    <property type="entry name" value="ARFGAP"/>
    <property type="match status" value="1"/>
</dbReference>
<dbReference type="InterPro" id="IPR038508">
    <property type="entry name" value="ArfGAP_dom_sf"/>
</dbReference>
<dbReference type="InterPro" id="IPR002110">
    <property type="entry name" value="Ankyrin_rpt"/>
</dbReference>
<feature type="region of interest" description="Disordered" evidence="9">
    <location>
        <begin position="504"/>
        <end position="592"/>
    </location>
</feature>
<dbReference type="Gene3D" id="1.10.220.150">
    <property type="entry name" value="Arf GTPase activating protein"/>
    <property type="match status" value="1"/>
</dbReference>
<feature type="region of interest" description="Disordered" evidence="9">
    <location>
        <begin position="378"/>
        <end position="404"/>
    </location>
</feature>
<dbReference type="InterPro" id="IPR047161">
    <property type="entry name" value="GIT-like"/>
</dbReference>
<evidence type="ECO:0000256" key="8">
    <source>
        <dbReference type="PROSITE-ProRule" id="PRU00288"/>
    </source>
</evidence>
<evidence type="ECO:0000256" key="9">
    <source>
        <dbReference type="SAM" id="MobiDB-lite"/>
    </source>
</evidence>
<keyword evidence="3" id="KW-0677">Repeat</keyword>
<dbReference type="Pfam" id="PF01412">
    <property type="entry name" value="ArfGap"/>
    <property type="match status" value="1"/>
</dbReference>
<dbReference type="SMART" id="SM00105">
    <property type="entry name" value="ArfGap"/>
    <property type="match status" value="1"/>
</dbReference>
<evidence type="ECO:0000259" key="10">
    <source>
        <dbReference type="PROSITE" id="PS50115"/>
    </source>
</evidence>
<keyword evidence="11" id="KW-1185">Reference proteome</keyword>
<evidence type="ECO:0000256" key="5">
    <source>
        <dbReference type="ARBA" id="ARBA00022833"/>
    </source>
</evidence>
<gene>
    <name evidence="12" type="primary">LOC101398272</name>
</gene>
<evidence type="ECO:0000256" key="4">
    <source>
        <dbReference type="ARBA" id="ARBA00022771"/>
    </source>
</evidence>
<dbReference type="PANTHER" id="PTHR46097">
    <property type="entry name" value="G PROTEIN-COUPLED RECEPTOR KINASE INTERACTING ARFGAP"/>
    <property type="match status" value="1"/>
</dbReference>
<dbReference type="PRINTS" id="PR00405">
    <property type="entry name" value="REVINTRACTNG"/>
</dbReference>
<dbReference type="GeneID" id="101398272"/>
<evidence type="ECO:0000256" key="1">
    <source>
        <dbReference type="ARBA" id="ARBA00022468"/>
    </source>
</evidence>
<dbReference type="Gene3D" id="1.25.40.20">
    <property type="entry name" value="Ankyrin repeat-containing domain"/>
    <property type="match status" value="1"/>
</dbReference>
<keyword evidence="6 7" id="KW-0040">ANK repeat</keyword>
<dbReference type="SUPFAM" id="SSF48403">
    <property type="entry name" value="Ankyrin repeat"/>
    <property type="match status" value="1"/>
</dbReference>
<accession>A0ABM1CSK6</accession>
<name>A0ABM1CSK6_CERSS</name>
<dbReference type="Pfam" id="PF12205">
    <property type="entry name" value="GIT1_C"/>
    <property type="match status" value="1"/>
</dbReference>
<feature type="repeat" description="ANK" evidence="7">
    <location>
        <begin position="166"/>
        <end position="198"/>
    </location>
</feature>
<dbReference type="PROSITE" id="PS50297">
    <property type="entry name" value="ANK_REP_REGION"/>
    <property type="match status" value="1"/>
</dbReference>
<feature type="compositionally biased region" description="Low complexity" evidence="9">
    <location>
        <begin position="505"/>
        <end position="519"/>
    </location>
</feature>
<dbReference type="RefSeq" id="XP_014642537.1">
    <property type="nucleotide sequence ID" value="XM_014787051.1"/>
</dbReference>
<feature type="compositionally biased region" description="Basic and acidic residues" evidence="9">
    <location>
        <begin position="520"/>
        <end position="533"/>
    </location>
</feature>
<dbReference type="InterPro" id="IPR001164">
    <property type="entry name" value="ArfGAP_dom"/>
</dbReference>
<dbReference type="PROSITE" id="PS50088">
    <property type="entry name" value="ANK_REPEAT"/>
    <property type="match status" value="1"/>
</dbReference>
<feature type="domain" description="Arf-GAP" evidence="10">
    <location>
        <begin position="1"/>
        <end position="124"/>
    </location>
</feature>
<keyword evidence="4 8" id="KW-0863">Zinc-finger</keyword>
<dbReference type="Pfam" id="PF12796">
    <property type="entry name" value="Ank_2"/>
    <property type="match status" value="1"/>
</dbReference>
<dbReference type="SMART" id="SM00555">
    <property type="entry name" value="GIT"/>
    <property type="match status" value="2"/>
</dbReference>
<sequence length="709" mass="79087">MSKRLRGSEVCADCSGPDPSWASVNRGTFICDECCSVHRSLGRHISQVRHLKHTPWPPTLLQMVETLCNNGANSIWEHCLLDPASIMSGRRKANPQDKVHPNKEEFIRAKYQMLAFVHRLPCRDDDSVTAKDLSKQLHSSVRTGNLETCLRLLSLGAQANFFHPEKGNTPLHVASKAGQILQAELLAVYGADPGTQDSSGKTPVDYARQGGHHELAERLVEIQYELTDRLAFYLCGRKPDHKNGQHFIIPQMADSSLDLSELAKAAKKKLQSLSNHLFEELAMDVYDEVDRRETDAVWLATQNHSTLVTETTVVPFLPVNPEYSSTRNQGRQKLARFNAHEFATLVIDILSDAKRRQQGSPLSSSKDNVELILKTVNNQHSIESQDNDQPDYDSVASDEDTDLEATASKANRQKLQTLQSENSNLRKQATTNIYQVQTGSEYTDSSNHSSLKRRPSARGSRPMSMYETGSGQKPYLPMGEVNHPEESRTRLQPFPAHIGRSALVTSSSSLPSFPSTLSWSRDESTRRVSRLEKQNSTPESDYDNTPNDTDPDDMGSSRKGRQRSMVWQGDGSVPETAEPHTAPSPILPSTEDVIRKTEQITKNIQELLRAAQENKHDSYIPCSERIHIAVTEMAALFPKKPKSDMVRTSLRLLTSSAYRLQSECKKTLPGDSGPPTDIQLVTQQVIQCAYDIAKAAKQLVTITTKENNN</sequence>
<evidence type="ECO:0000256" key="6">
    <source>
        <dbReference type="ARBA" id="ARBA00023043"/>
    </source>
</evidence>
<keyword evidence="2" id="KW-0479">Metal-binding</keyword>
<evidence type="ECO:0000256" key="7">
    <source>
        <dbReference type="PROSITE-ProRule" id="PRU00023"/>
    </source>
</evidence>
<dbReference type="InterPro" id="IPR013724">
    <property type="entry name" value="GIT_SHD"/>
</dbReference>
<feature type="compositionally biased region" description="Polar residues" evidence="9">
    <location>
        <begin position="437"/>
        <end position="449"/>
    </location>
</feature>
<evidence type="ECO:0000256" key="2">
    <source>
        <dbReference type="ARBA" id="ARBA00022723"/>
    </source>
</evidence>
<evidence type="ECO:0000313" key="12">
    <source>
        <dbReference type="RefSeq" id="XP_014642537.1"/>
    </source>
</evidence>
<reference evidence="12" key="1">
    <citation type="submission" date="2025-08" db="UniProtKB">
        <authorList>
            <consortium name="RefSeq"/>
        </authorList>
    </citation>
    <scope>IDENTIFICATION</scope>
</reference>
<dbReference type="PANTHER" id="PTHR46097:SF4">
    <property type="entry name" value="ARF GTPASE-ACTIVATING PROTEIN GIT2"/>
    <property type="match status" value="1"/>
</dbReference>
<evidence type="ECO:0000256" key="3">
    <source>
        <dbReference type="ARBA" id="ARBA00022737"/>
    </source>
</evidence>
<dbReference type="InterPro" id="IPR022018">
    <property type="entry name" value="GIT1_C"/>
</dbReference>
<dbReference type="InterPro" id="IPR036770">
    <property type="entry name" value="Ankyrin_rpt-contain_sf"/>
</dbReference>
<dbReference type="InterPro" id="IPR037278">
    <property type="entry name" value="ARFGAP/RecO"/>
</dbReference>
<dbReference type="Proteomes" id="UP000694910">
    <property type="component" value="Unplaced"/>
</dbReference>
<evidence type="ECO:0000313" key="11">
    <source>
        <dbReference type="Proteomes" id="UP000694910"/>
    </source>
</evidence>
<dbReference type="SMART" id="SM00248">
    <property type="entry name" value="ANK"/>
    <property type="match status" value="3"/>
</dbReference>
<organism evidence="11 12">
    <name type="scientific">Ceratotherium simum simum</name>
    <name type="common">Southern white rhinoceros</name>
    <dbReference type="NCBI Taxonomy" id="73337"/>
    <lineage>
        <taxon>Eukaryota</taxon>
        <taxon>Metazoa</taxon>
        <taxon>Chordata</taxon>
        <taxon>Craniata</taxon>
        <taxon>Vertebrata</taxon>
        <taxon>Euteleostomi</taxon>
        <taxon>Mammalia</taxon>
        <taxon>Eutheria</taxon>
        <taxon>Laurasiatheria</taxon>
        <taxon>Perissodactyla</taxon>
        <taxon>Rhinocerotidae</taxon>
        <taxon>Ceratotherium</taxon>
    </lineage>
</organism>
<dbReference type="Pfam" id="PF08518">
    <property type="entry name" value="GIT_SHD"/>
    <property type="match status" value="2"/>
</dbReference>
<proteinExistence type="predicted"/>
<dbReference type="SUPFAM" id="SSF57863">
    <property type="entry name" value="ArfGap/RecO-like zinc finger"/>
    <property type="match status" value="1"/>
</dbReference>